<evidence type="ECO:0000256" key="3">
    <source>
        <dbReference type="SAM" id="MobiDB-lite"/>
    </source>
</evidence>
<dbReference type="eggNOG" id="KOG1072">
    <property type="taxonomic scope" value="Eukaryota"/>
</dbReference>
<proteinExistence type="predicted"/>
<name>G7JA52_MEDTR</name>
<dbReference type="EMBL" id="PSQE01000003">
    <property type="protein sequence ID" value="RHN69129.1"/>
    <property type="molecule type" value="Genomic_DNA"/>
</dbReference>
<dbReference type="EMBL" id="CM001219">
    <property type="protein sequence ID" value="AES71880.1"/>
    <property type="molecule type" value="Genomic_DNA"/>
</dbReference>
<dbReference type="AlphaFoldDB" id="G7JA52"/>
<evidence type="ECO:0000313" key="7">
    <source>
        <dbReference type="Proteomes" id="UP000002051"/>
    </source>
</evidence>
<accession>G7JA52</accession>
<dbReference type="STRING" id="3880.G7JA52"/>
<keyword evidence="1" id="KW-0880">Kelch repeat</keyword>
<dbReference type="EnsemblPlants" id="AES71880">
    <property type="protein sequence ID" value="AES71880"/>
    <property type="gene ID" value="MTR_3g083730"/>
</dbReference>
<reference evidence="4 7" key="2">
    <citation type="journal article" date="2014" name="BMC Genomics">
        <title>An improved genome release (version Mt4.0) for the model legume Medicago truncatula.</title>
        <authorList>
            <person name="Tang H."/>
            <person name="Krishnakumar V."/>
            <person name="Bidwell S."/>
            <person name="Rosen B."/>
            <person name="Chan A."/>
            <person name="Zhou S."/>
            <person name="Gentzbittel L."/>
            <person name="Childs K.L."/>
            <person name="Yandell M."/>
            <person name="Gundlach H."/>
            <person name="Mayer K.F."/>
            <person name="Schwartz D.C."/>
            <person name="Town C.D."/>
        </authorList>
    </citation>
    <scope>GENOME REANNOTATION</scope>
    <source>
        <strain evidence="6 7">cv. Jemalong A17</strain>
    </source>
</reference>
<evidence type="ECO:0000256" key="2">
    <source>
        <dbReference type="ARBA" id="ARBA00022737"/>
    </source>
</evidence>
<feature type="region of interest" description="Disordered" evidence="3">
    <location>
        <begin position="1"/>
        <end position="21"/>
    </location>
</feature>
<dbReference type="PANTHER" id="PTHR46344">
    <property type="entry name" value="OS02G0202900 PROTEIN"/>
    <property type="match status" value="1"/>
</dbReference>
<reference evidence="5" key="4">
    <citation type="journal article" date="2018" name="Nat. Plants">
        <title>Whole-genome landscape of Medicago truncatula symbiotic genes.</title>
        <authorList>
            <person name="Pecrix Y."/>
            <person name="Gamas P."/>
            <person name="Carrere S."/>
        </authorList>
    </citation>
    <scope>NUCLEOTIDE SEQUENCE</scope>
    <source>
        <tissue evidence="5">Leaves</tissue>
    </source>
</reference>
<dbReference type="SUPFAM" id="SSF81383">
    <property type="entry name" value="F-box domain"/>
    <property type="match status" value="1"/>
</dbReference>
<evidence type="ECO:0000313" key="5">
    <source>
        <dbReference type="EMBL" id="RHN69129.1"/>
    </source>
</evidence>
<evidence type="ECO:0000313" key="4">
    <source>
        <dbReference type="EMBL" id="AES71880.1"/>
    </source>
</evidence>
<evidence type="ECO:0000256" key="1">
    <source>
        <dbReference type="ARBA" id="ARBA00022441"/>
    </source>
</evidence>
<reference evidence="4 7" key="1">
    <citation type="journal article" date="2011" name="Nature">
        <title>The Medicago genome provides insight into the evolution of rhizobial symbioses.</title>
        <authorList>
            <person name="Young N.D."/>
            <person name="Debelle F."/>
            <person name="Oldroyd G.E."/>
            <person name="Geurts R."/>
            <person name="Cannon S.B."/>
            <person name="Udvardi M.K."/>
            <person name="Benedito V.A."/>
            <person name="Mayer K.F."/>
            <person name="Gouzy J."/>
            <person name="Schoof H."/>
            <person name="Van de Peer Y."/>
            <person name="Proost S."/>
            <person name="Cook D.R."/>
            <person name="Meyers B.C."/>
            <person name="Spannagl M."/>
            <person name="Cheung F."/>
            <person name="De Mita S."/>
            <person name="Krishnakumar V."/>
            <person name="Gundlach H."/>
            <person name="Zhou S."/>
            <person name="Mudge J."/>
            <person name="Bharti A.K."/>
            <person name="Murray J.D."/>
            <person name="Naoumkina M.A."/>
            <person name="Rosen B."/>
            <person name="Silverstein K.A."/>
            <person name="Tang H."/>
            <person name="Rombauts S."/>
            <person name="Zhao P.X."/>
            <person name="Zhou P."/>
            <person name="Barbe V."/>
            <person name="Bardou P."/>
            <person name="Bechner M."/>
            <person name="Bellec A."/>
            <person name="Berger A."/>
            <person name="Berges H."/>
            <person name="Bidwell S."/>
            <person name="Bisseling T."/>
            <person name="Choisne N."/>
            <person name="Couloux A."/>
            <person name="Denny R."/>
            <person name="Deshpande S."/>
            <person name="Dai X."/>
            <person name="Doyle J.J."/>
            <person name="Dudez A.M."/>
            <person name="Farmer A.D."/>
            <person name="Fouteau S."/>
            <person name="Franken C."/>
            <person name="Gibelin C."/>
            <person name="Gish J."/>
            <person name="Goldstein S."/>
            <person name="Gonzalez A.J."/>
            <person name="Green P.J."/>
            <person name="Hallab A."/>
            <person name="Hartog M."/>
            <person name="Hua A."/>
            <person name="Humphray S.J."/>
            <person name="Jeong D.H."/>
            <person name="Jing Y."/>
            <person name="Jocker A."/>
            <person name="Kenton S.M."/>
            <person name="Kim D.J."/>
            <person name="Klee K."/>
            <person name="Lai H."/>
            <person name="Lang C."/>
            <person name="Lin S."/>
            <person name="Macmil S.L."/>
            <person name="Magdelenat G."/>
            <person name="Matthews L."/>
            <person name="McCorrison J."/>
            <person name="Monaghan E.L."/>
            <person name="Mun J.H."/>
            <person name="Najar F.Z."/>
            <person name="Nicholson C."/>
            <person name="Noirot C."/>
            <person name="O'Bleness M."/>
            <person name="Paule C.R."/>
            <person name="Poulain J."/>
            <person name="Prion F."/>
            <person name="Qin B."/>
            <person name="Qu C."/>
            <person name="Retzel E.F."/>
            <person name="Riddle C."/>
            <person name="Sallet E."/>
            <person name="Samain S."/>
            <person name="Samson N."/>
            <person name="Sanders I."/>
            <person name="Saurat O."/>
            <person name="Scarpelli C."/>
            <person name="Schiex T."/>
            <person name="Segurens B."/>
            <person name="Severin A.J."/>
            <person name="Sherrier D.J."/>
            <person name="Shi R."/>
            <person name="Sims S."/>
            <person name="Singer S.R."/>
            <person name="Sinharoy S."/>
            <person name="Sterck L."/>
            <person name="Viollet A."/>
            <person name="Wang B.B."/>
            <person name="Wang K."/>
            <person name="Wang M."/>
            <person name="Wang X."/>
            <person name="Warfsmann J."/>
            <person name="Weissenbach J."/>
            <person name="White D.D."/>
            <person name="White J.D."/>
            <person name="Wiley G.B."/>
            <person name="Wincker P."/>
            <person name="Xing Y."/>
            <person name="Yang L."/>
            <person name="Yao Z."/>
            <person name="Ying F."/>
            <person name="Zhai J."/>
            <person name="Zhou L."/>
            <person name="Zuber A."/>
            <person name="Denarie J."/>
            <person name="Dixon R.A."/>
            <person name="May G.D."/>
            <person name="Schwartz D.C."/>
            <person name="Rogers J."/>
            <person name="Quetier F."/>
            <person name="Town C.D."/>
            <person name="Roe B.A."/>
        </authorList>
    </citation>
    <scope>NUCLEOTIDE SEQUENCE [LARGE SCALE GENOMIC DNA]</scope>
    <source>
        <strain evidence="4">A17</strain>
        <strain evidence="6 7">cv. Jemalong A17</strain>
    </source>
</reference>
<sequence length="67" mass="7905">MGRFQVDSDAHRSKNSYKETARNQPLILPGLPDDLDIAYLIRVPQIEHRKLHLVCNRWNNLLSENFF</sequence>
<dbReference type="Proteomes" id="UP000265566">
    <property type="component" value="Chromosome 3"/>
</dbReference>
<dbReference type="Proteomes" id="UP000002051">
    <property type="component" value="Chromosome 3"/>
</dbReference>
<dbReference type="InterPro" id="IPR036047">
    <property type="entry name" value="F-box-like_dom_sf"/>
</dbReference>
<gene>
    <name evidence="4" type="ordered locus">MTR_3g083730</name>
    <name evidence="5" type="ORF">MtrunA17_Chr3g0121371</name>
</gene>
<organism evidence="4 7">
    <name type="scientific">Medicago truncatula</name>
    <name type="common">Barrel medic</name>
    <name type="synonym">Medicago tribuloides</name>
    <dbReference type="NCBI Taxonomy" id="3880"/>
    <lineage>
        <taxon>Eukaryota</taxon>
        <taxon>Viridiplantae</taxon>
        <taxon>Streptophyta</taxon>
        <taxon>Embryophyta</taxon>
        <taxon>Tracheophyta</taxon>
        <taxon>Spermatophyta</taxon>
        <taxon>Magnoliopsida</taxon>
        <taxon>eudicotyledons</taxon>
        <taxon>Gunneridae</taxon>
        <taxon>Pentapetalae</taxon>
        <taxon>rosids</taxon>
        <taxon>fabids</taxon>
        <taxon>Fabales</taxon>
        <taxon>Fabaceae</taxon>
        <taxon>Papilionoideae</taxon>
        <taxon>50 kb inversion clade</taxon>
        <taxon>NPAAA clade</taxon>
        <taxon>Hologalegina</taxon>
        <taxon>IRL clade</taxon>
        <taxon>Trifolieae</taxon>
        <taxon>Medicago</taxon>
    </lineage>
</organism>
<dbReference type="PANTHER" id="PTHR46344:SF3">
    <property type="entry name" value="F-BOX DOMAIN-CONTAINING PROTEIN"/>
    <property type="match status" value="1"/>
</dbReference>
<reference evidence="6" key="3">
    <citation type="submission" date="2015-04" db="UniProtKB">
        <authorList>
            <consortium name="EnsemblPlants"/>
        </authorList>
    </citation>
    <scope>IDENTIFICATION</scope>
    <source>
        <strain evidence="6">cv. Jemalong A17</strain>
    </source>
</reference>
<dbReference type="PaxDb" id="3880-AES71880"/>
<keyword evidence="2" id="KW-0677">Repeat</keyword>
<dbReference type="Gramene" id="rna17558">
    <property type="protein sequence ID" value="RHN69129.1"/>
    <property type="gene ID" value="gene17558"/>
</dbReference>
<protein>
    <submittedName>
        <fullName evidence="4">F-box/kelch-repeat plant protein</fullName>
    </submittedName>
    <submittedName>
        <fullName evidence="5">Putative F-box domain-containing protein</fullName>
    </submittedName>
</protein>
<evidence type="ECO:0000313" key="6">
    <source>
        <dbReference type="EnsemblPlants" id="AES71880"/>
    </source>
</evidence>
<keyword evidence="7" id="KW-1185">Reference proteome</keyword>
<dbReference type="HOGENOM" id="CLU_2816237_0_0_1"/>